<dbReference type="Pfam" id="PF04229">
    <property type="entry name" value="GrpB"/>
    <property type="match status" value="1"/>
</dbReference>
<keyword evidence="2" id="KW-1185">Reference proteome</keyword>
<evidence type="ECO:0000313" key="2">
    <source>
        <dbReference type="Proteomes" id="UP001301728"/>
    </source>
</evidence>
<dbReference type="InterPro" id="IPR043519">
    <property type="entry name" value="NT_sf"/>
</dbReference>
<accession>A0ABU5TRQ6</accession>
<gene>
    <name evidence="1" type="ORF">VB854_01405</name>
</gene>
<dbReference type="PANTHER" id="PTHR34822:SF1">
    <property type="entry name" value="GRPB FAMILY PROTEIN"/>
    <property type="match status" value="1"/>
</dbReference>
<organism evidence="1 2">
    <name type="scientific">Limnoraphis robusta CCNP1315</name>
    <dbReference type="NCBI Taxonomy" id="3110306"/>
    <lineage>
        <taxon>Bacteria</taxon>
        <taxon>Bacillati</taxon>
        <taxon>Cyanobacteriota</taxon>
        <taxon>Cyanophyceae</taxon>
        <taxon>Oscillatoriophycideae</taxon>
        <taxon>Oscillatoriales</taxon>
        <taxon>Sirenicapillariaceae</taxon>
        <taxon>Limnoraphis</taxon>
    </lineage>
</organism>
<comment type="caution">
    <text evidence="1">The sequence shown here is derived from an EMBL/GenBank/DDBJ whole genome shotgun (WGS) entry which is preliminary data.</text>
</comment>
<name>A0ABU5TRQ6_9CYAN</name>
<dbReference type="InterPro" id="IPR007344">
    <property type="entry name" value="GrpB/CoaE"/>
</dbReference>
<evidence type="ECO:0000313" key="1">
    <source>
        <dbReference type="EMBL" id="MEA5517597.1"/>
    </source>
</evidence>
<dbReference type="Proteomes" id="UP001301728">
    <property type="component" value="Unassembled WGS sequence"/>
</dbReference>
<dbReference type="Gene3D" id="3.30.460.10">
    <property type="entry name" value="Beta Polymerase, domain 2"/>
    <property type="match status" value="1"/>
</dbReference>
<dbReference type="EMBL" id="JAYGHT010000002">
    <property type="protein sequence ID" value="MEA5517597.1"/>
    <property type="molecule type" value="Genomic_DNA"/>
</dbReference>
<proteinExistence type="predicted"/>
<dbReference type="SUPFAM" id="SSF81301">
    <property type="entry name" value="Nucleotidyltransferase"/>
    <property type="match status" value="1"/>
</dbReference>
<protein>
    <submittedName>
        <fullName evidence="1">GrpB family protein</fullName>
    </submittedName>
</protein>
<sequence>MKKVEVVPPNPNGQKDFQKESQQIANIFGENAIAIHHIGSTSIPGIYAKPIIDLLVEVKEITKVDEKNVEMQSFGYTIMGEFGIVGRRYFRKDNSAGIRTHHVHVFEVGSTEVKRHLAFRDYMIAHPEAAQKYSLLKQELAAKYPHDIEAYMDGKDSFIKDIEKKAIEWFGERD</sequence>
<dbReference type="RefSeq" id="WP_323218525.1">
    <property type="nucleotide sequence ID" value="NZ_JAYGHT010000002.1"/>
</dbReference>
<dbReference type="PANTHER" id="PTHR34822">
    <property type="entry name" value="GRPB DOMAIN PROTEIN (AFU_ORTHOLOGUE AFUA_1G01530)"/>
    <property type="match status" value="1"/>
</dbReference>
<reference evidence="1 2" key="1">
    <citation type="submission" date="2023-12" db="EMBL/GenBank/DDBJ databases">
        <title>Baltic Sea Cyanobacteria.</title>
        <authorList>
            <person name="Delbaje E."/>
            <person name="Fewer D.P."/>
            <person name="Shishido T.K."/>
        </authorList>
    </citation>
    <scope>NUCLEOTIDE SEQUENCE [LARGE SCALE GENOMIC DNA]</scope>
    <source>
        <strain evidence="1 2">CCNP 1315</strain>
    </source>
</reference>